<dbReference type="OrthoDB" id="439808at2759"/>
<dbReference type="EMBL" id="HF584187">
    <property type="protein sequence ID" value="CCQ43684.1"/>
    <property type="molecule type" value="Genomic_DNA"/>
</dbReference>
<reference evidence="1" key="1">
    <citation type="journal article" date="2013" name="PLoS ONE">
        <title>Direct detection of alternative open reading frames translation products in human significantly expands the proteome.</title>
        <authorList>
            <person name="Vanderperre B."/>
            <person name="Lucier J.-F."/>
            <person name="Motard J."/>
            <person name="Tremblay G."/>
            <person name="Vanderperre S."/>
            <person name="Wisztorski M."/>
            <person name="Salzet M."/>
            <person name="Boisvert F.-M."/>
            <person name="Roucou X."/>
        </authorList>
    </citation>
    <scope>NUCLEOTIDE SEQUENCE</scope>
</reference>
<organism evidence="1">
    <name type="scientific">Homo sapiens</name>
    <name type="common">Human</name>
    <dbReference type="NCBI Taxonomy" id="9606"/>
    <lineage>
        <taxon>Eukaryota</taxon>
        <taxon>Metazoa</taxon>
        <taxon>Chordata</taxon>
        <taxon>Craniata</taxon>
        <taxon>Vertebrata</taxon>
        <taxon>Euteleostomi</taxon>
        <taxon>Mammalia</taxon>
        <taxon>Eutheria</taxon>
        <taxon>Euarchontoglires</taxon>
        <taxon>Primates</taxon>
        <taxon>Haplorrhini</taxon>
        <taxon>Catarrhini</taxon>
        <taxon>Hominidae</taxon>
        <taxon>Homo</taxon>
    </lineage>
</organism>
<gene>
    <name evidence="1" type="primary">TIA1</name>
</gene>
<sequence>MYLQEIRKQTFQMRVMISLKKISFFLSNNVLYFTKSSILSMSRDKQLLEGTQFILPGFSLLLNHKNDSPQSFLYRRLLHFITVTAF</sequence>
<dbReference type="ChiTaRS" id="TIA1">
    <property type="organism name" value="human"/>
</dbReference>
<protein>
    <submittedName>
        <fullName evidence="1">Alternative protein TIA1</fullName>
    </submittedName>
</protein>
<accession>L8E940</accession>
<dbReference type="PeptideAtlas" id="L8E940"/>
<evidence type="ECO:0000313" key="1">
    <source>
        <dbReference type="EMBL" id="CCQ43684.1"/>
    </source>
</evidence>
<name>L8E940_HUMAN</name>
<proteinExistence type="predicted"/>
<dbReference type="AlphaFoldDB" id="L8E940"/>